<gene>
    <name evidence="8" type="primary">nirD</name>
    <name evidence="8" type="ORF">J3U87_02055</name>
</gene>
<dbReference type="InterPro" id="IPR036922">
    <property type="entry name" value="Rieske_2Fe-2S_sf"/>
</dbReference>
<dbReference type="AlphaFoldDB" id="A0A8A4TZ48"/>
<keyword evidence="9" id="KW-1185">Reference proteome</keyword>
<dbReference type="GO" id="GO:0042128">
    <property type="term" value="P:nitrate assimilation"/>
    <property type="evidence" value="ECO:0007669"/>
    <property type="project" value="UniProtKB-KW"/>
</dbReference>
<reference evidence="8" key="1">
    <citation type="submission" date="2021-03" db="EMBL/GenBank/DDBJ databases">
        <title>Acanthopleuribacteraceae sp. M133.</title>
        <authorList>
            <person name="Wang G."/>
        </authorList>
    </citation>
    <scope>NUCLEOTIDE SEQUENCE</scope>
    <source>
        <strain evidence="8">M133</strain>
    </source>
</reference>
<dbReference type="Pfam" id="PF00355">
    <property type="entry name" value="Rieske"/>
    <property type="match status" value="1"/>
</dbReference>
<evidence type="ECO:0000256" key="2">
    <source>
        <dbReference type="ARBA" id="ARBA00022723"/>
    </source>
</evidence>
<protein>
    <submittedName>
        <fullName evidence="8">Nitrite reductase small subunit NirD</fullName>
    </submittedName>
</protein>
<feature type="domain" description="Rieske" evidence="7">
    <location>
        <begin position="7"/>
        <end position="103"/>
    </location>
</feature>
<keyword evidence="6" id="KW-0534">Nitrate assimilation</keyword>
<dbReference type="GO" id="GO:0008942">
    <property type="term" value="F:nitrite reductase [NAD(P)H] activity"/>
    <property type="evidence" value="ECO:0007669"/>
    <property type="project" value="InterPro"/>
</dbReference>
<dbReference type="EMBL" id="CP071793">
    <property type="protein sequence ID" value="QTD54374.1"/>
    <property type="molecule type" value="Genomic_DNA"/>
</dbReference>
<evidence type="ECO:0000256" key="6">
    <source>
        <dbReference type="ARBA" id="ARBA00023063"/>
    </source>
</evidence>
<dbReference type="PANTHER" id="PTHR21496:SF23">
    <property type="entry name" value="3-PHENYLPROPIONATE_CINNAMIC ACID DIOXYGENASE FERREDOXIN SUBUNIT"/>
    <property type="match status" value="1"/>
</dbReference>
<dbReference type="SUPFAM" id="SSF50022">
    <property type="entry name" value="ISP domain"/>
    <property type="match status" value="1"/>
</dbReference>
<keyword evidence="2" id="KW-0479">Metal-binding</keyword>
<dbReference type="Proteomes" id="UP000663929">
    <property type="component" value="Chromosome"/>
</dbReference>
<keyword evidence="3" id="KW-0560">Oxidoreductase</keyword>
<dbReference type="Gene3D" id="2.102.10.10">
    <property type="entry name" value="Rieske [2Fe-2S] iron-sulphur domain"/>
    <property type="match status" value="1"/>
</dbReference>
<keyword evidence="4" id="KW-0408">Iron</keyword>
<keyword evidence="5" id="KW-0411">Iron-sulfur</keyword>
<evidence type="ECO:0000313" key="8">
    <source>
        <dbReference type="EMBL" id="QTD54374.1"/>
    </source>
</evidence>
<evidence type="ECO:0000256" key="5">
    <source>
        <dbReference type="ARBA" id="ARBA00023014"/>
    </source>
</evidence>
<dbReference type="GO" id="GO:0046872">
    <property type="term" value="F:metal ion binding"/>
    <property type="evidence" value="ECO:0007669"/>
    <property type="project" value="UniProtKB-KW"/>
</dbReference>
<keyword evidence="1" id="KW-0001">2Fe-2S</keyword>
<dbReference type="KEGG" id="scor:J3U87_02055"/>
<dbReference type="PROSITE" id="PS51296">
    <property type="entry name" value="RIESKE"/>
    <property type="match status" value="1"/>
</dbReference>
<dbReference type="CDD" id="cd03530">
    <property type="entry name" value="Rieske_NirD_small_Bacillus"/>
    <property type="match status" value="1"/>
</dbReference>
<evidence type="ECO:0000256" key="3">
    <source>
        <dbReference type="ARBA" id="ARBA00023002"/>
    </source>
</evidence>
<sequence>MSSAPRWQVVGHIDQIPLRGARVVQTPLGNIALFRAAVDRVYALEDRCPHRGGPLSEGLVHNGRVTCPLHQYVIELDTGEAVYPDEGCVTTYPVRLEEGRIEIDLTGSRQTEPSPSGCAV</sequence>
<evidence type="ECO:0000256" key="4">
    <source>
        <dbReference type="ARBA" id="ARBA00023004"/>
    </source>
</evidence>
<dbReference type="PANTHER" id="PTHR21496">
    <property type="entry name" value="FERREDOXIN-RELATED"/>
    <property type="match status" value="1"/>
</dbReference>
<name>A0A8A4TZ48_SULCO</name>
<dbReference type="InterPro" id="IPR012748">
    <property type="entry name" value="Rieske-like_NirD"/>
</dbReference>
<evidence type="ECO:0000313" key="9">
    <source>
        <dbReference type="Proteomes" id="UP000663929"/>
    </source>
</evidence>
<evidence type="ECO:0000259" key="7">
    <source>
        <dbReference type="PROSITE" id="PS51296"/>
    </source>
</evidence>
<dbReference type="NCBIfam" id="TIGR02378">
    <property type="entry name" value="nirD_assim_sml"/>
    <property type="match status" value="1"/>
</dbReference>
<evidence type="ECO:0000256" key="1">
    <source>
        <dbReference type="ARBA" id="ARBA00022714"/>
    </source>
</evidence>
<dbReference type="InterPro" id="IPR017941">
    <property type="entry name" value="Rieske_2Fe-2S"/>
</dbReference>
<organism evidence="8 9">
    <name type="scientific">Sulfidibacter corallicola</name>
    <dbReference type="NCBI Taxonomy" id="2818388"/>
    <lineage>
        <taxon>Bacteria</taxon>
        <taxon>Pseudomonadati</taxon>
        <taxon>Acidobacteriota</taxon>
        <taxon>Holophagae</taxon>
        <taxon>Acanthopleuribacterales</taxon>
        <taxon>Acanthopleuribacteraceae</taxon>
        <taxon>Sulfidibacter</taxon>
    </lineage>
</organism>
<dbReference type="GO" id="GO:0051537">
    <property type="term" value="F:2 iron, 2 sulfur cluster binding"/>
    <property type="evidence" value="ECO:0007669"/>
    <property type="project" value="UniProtKB-KW"/>
</dbReference>
<proteinExistence type="predicted"/>
<accession>A0A8A4TZ48</accession>